<accession>A0A182IDU1</accession>
<evidence type="ECO:0000313" key="3">
    <source>
        <dbReference type="Proteomes" id="UP000075840"/>
    </source>
</evidence>
<dbReference type="RefSeq" id="XP_040173288.1">
    <property type="nucleotide sequence ID" value="XM_040317354.1"/>
</dbReference>
<dbReference type="AlphaFoldDB" id="A0A182IDU1"/>
<dbReference type="EMBL" id="APCN01004802">
    <property type="status" value="NOT_ANNOTATED_CDS"/>
    <property type="molecule type" value="Genomic_DNA"/>
</dbReference>
<evidence type="ECO:0000313" key="2">
    <source>
        <dbReference type="EnsemblMetazoa" id="AARA011764-PA"/>
    </source>
</evidence>
<proteinExistence type="predicted"/>
<evidence type="ECO:0000256" key="1">
    <source>
        <dbReference type="SAM" id="MobiDB-lite"/>
    </source>
</evidence>
<dbReference type="InterPro" id="IPR014720">
    <property type="entry name" value="dsRBD_dom"/>
</dbReference>
<dbReference type="EMBL" id="APCN01004803">
    <property type="status" value="NOT_ANNOTATED_CDS"/>
    <property type="molecule type" value="Genomic_DNA"/>
</dbReference>
<dbReference type="SMART" id="SM00358">
    <property type="entry name" value="DSRM"/>
    <property type="match status" value="2"/>
</dbReference>
<protein>
    <submittedName>
        <fullName evidence="2">Uncharacterized protein</fullName>
    </submittedName>
</protein>
<name>A0A182IDU1_ANOAR</name>
<dbReference type="Gene3D" id="3.30.160.20">
    <property type="match status" value="2"/>
</dbReference>
<keyword evidence="3" id="KW-1185">Reference proteome</keyword>
<dbReference type="VEuPathDB" id="VectorBase:AARA21_005279"/>
<organism evidence="2 3">
    <name type="scientific">Anopheles arabiensis</name>
    <name type="common">Mosquito</name>
    <dbReference type="NCBI Taxonomy" id="7173"/>
    <lineage>
        <taxon>Eukaryota</taxon>
        <taxon>Metazoa</taxon>
        <taxon>Ecdysozoa</taxon>
        <taxon>Arthropoda</taxon>
        <taxon>Hexapoda</taxon>
        <taxon>Insecta</taxon>
        <taxon>Pterygota</taxon>
        <taxon>Neoptera</taxon>
        <taxon>Endopterygota</taxon>
        <taxon>Diptera</taxon>
        <taxon>Nematocera</taxon>
        <taxon>Culicoidea</taxon>
        <taxon>Culicidae</taxon>
        <taxon>Anophelinae</taxon>
        <taxon>Anopheles</taxon>
    </lineage>
</organism>
<dbReference type="GeneID" id="120905979"/>
<feature type="compositionally biased region" description="Low complexity" evidence="1">
    <location>
        <begin position="186"/>
        <end position="212"/>
    </location>
</feature>
<dbReference type="SUPFAM" id="SSF54768">
    <property type="entry name" value="dsRNA-binding domain-like"/>
    <property type="match status" value="2"/>
</dbReference>
<dbReference type="Proteomes" id="UP000075840">
    <property type="component" value="Unassembled WGS sequence"/>
</dbReference>
<dbReference type="GO" id="GO:0010468">
    <property type="term" value="P:regulation of gene expression"/>
    <property type="evidence" value="ECO:0007669"/>
    <property type="project" value="UniProtKB-ARBA"/>
</dbReference>
<dbReference type="Pfam" id="PF00035">
    <property type="entry name" value="dsrm"/>
    <property type="match status" value="2"/>
</dbReference>
<feature type="region of interest" description="Disordered" evidence="1">
    <location>
        <begin position="183"/>
        <end position="225"/>
    </location>
</feature>
<dbReference type="PROSITE" id="PS50137">
    <property type="entry name" value="DS_RBD"/>
    <property type="match status" value="1"/>
</dbReference>
<sequence length="382" mass="41548">MFGDKLKEKIETQYKQHFVAADKALDMEQQSVTDTADLQIKEAKHNVMALDAPMNTPDSLSGGEGSQQEGGGGSKAKDSRFFIKKPLNALERKKSEKQRKARQLRRMRKWLMPKNAIVALHELQGPGMTEFTINTNGQETKAELVINNVRYEATAPNKNLAKAQASEKALRDLVFAQMARVKQQRSASATKSSTASNTDDNVDGANGNSNGDGNDGAGAAGESEPMDCIESEDLPMEHLAAFALHKLFTQWEAEGFEVPFIKPSRTKVVPAASGQTAPAANTQPEQGGGIMPKVTKTVADLPSDASKRHPTALFAYMRPQIAYEDLGSNNDQTNREFIAGLRSDGQYFIGKGRSKKLARKAAAIDACKILFGVEFDESVLQG</sequence>
<dbReference type="EnsemblMetazoa" id="AARA011764-RA">
    <property type="protein sequence ID" value="AARA011764-PA"/>
    <property type="gene ID" value="AARA011764"/>
</dbReference>
<feature type="compositionally biased region" description="Gly residues" evidence="1">
    <location>
        <begin position="62"/>
        <end position="74"/>
    </location>
</feature>
<reference evidence="2" key="1">
    <citation type="submission" date="2022-08" db="UniProtKB">
        <authorList>
            <consortium name="EnsemblMetazoa"/>
        </authorList>
    </citation>
    <scope>IDENTIFICATION</scope>
    <source>
        <strain evidence="2">Dongola</strain>
    </source>
</reference>
<dbReference type="VEuPathDB" id="VectorBase:AARA011764"/>
<feature type="region of interest" description="Disordered" evidence="1">
    <location>
        <begin position="52"/>
        <end position="78"/>
    </location>
</feature>
<dbReference type="GO" id="GO:0003723">
    <property type="term" value="F:RNA binding"/>
    <property type="evidence" value="ECO:0007669"/>
    <property type="project" value="UniProtKB-UniRule"/>
</dbReference>